<dbReference type="GO" id="GO:0016301">
    <property type="term" value="F:kinase activity"/>
    <property type="evidence" value="ECO:0007669"/>
    <property type="project" value="UniProtKB-KW"/>
</dbReference>
<dbReference type="Gene3D" id="3.40.190.10">
    <property type="entry name" value="Periplasmic binding protein-like II"/>
    <property type="match status" value="2"/>
</dbReference>
<dbReference type="EMBL" id="AZIT01000001">
    <property type="protein sequence ID" value="ETZ18527.1"/>
    <property type="molecule type" value="Genomic_DNA"/>
</dbReference>
<accession>W6THL5</accession>
<dbReference type="RefSeq" id="WP_231439540.1">
    <property type="nucleotide sequence ID" value="NZ_AZIT01000001.1"/>
</dbReference>
<evidence type="ECO:0000313" key="2">
    <source>
        <dbReference type="Proteomes" id="UP000019148"/>
    </source>
</evidence>
<comment type="caution">
    <text evidence="1">The sequence shown here is derived from an EMBL/GenBank/DDBJ whole genome shotgun (WGS) entry which is preliminary data.</text>
</comment>
<dbReference type="AlphaFoldDB" id="W6THL5"/>
<proteinExistence type="predicted"/>
<evidence type="ECO:0000313" key="1">
    <source>
        <dbReference type="EMBL" id="ETZ18527.1"/>
    </source>
</evidence>
<dbReference type="EC" id="2.7.3.-" evidence="1"/>
<protein>
    <submittedName>
        <fullName evidence="1">Sensory transduction protein kinase</fullName>
        <ecNumber evidence="1">2.7.3.-</ecNumber>
    </submittedName>
</protein>
<keyword evidence="1" id="KW-0808">Transferase</keyword>
<sequence>MDFNIINVRERELKDLIKNGQIDILSSNLDSANLDYFFNIKSVSGIPLYIFSQKTNLFIPKSSDRIAVLNFLYSNKLETQIGAQLVQVESFKEALDLIYKRKVDGILSDEYTATINFEDLNVRDLEKIVNVSDLSFNLNIAVYNQDYILRRIIQKILFRTNVNNKLYFDDWVFNVHESSKDMKLKKSGILVLTIVFLF</sequence>
<keyword evidence="1" id="KW-0418">Kinase</keyword>
<dbReference type="SUPFAM" id="SSF53850">
    <property type="entry name" value="Periplasmic binding protein-like II"/>
    <property type="match status" value="1"/>
</dbReference>
<dbReference type="Proteomes" id="UP000019148">
    <property type="component" value="Unassembled WGS sequence"/>
</dbReference>
<name>W6THL5_9SPIR</name>
<gene>
    <name evidence="1" type="ORF">BDCR2A_00500</name>
</gene>
<dbReference type="PATRIC" id="fig|1432657.3.peg.495"/>
<organism evidence="1 2">
    <name type="scientific">Borrelia duttonii CR2A</name>
    <dbReference type="NCBI Taxonomy" id="1432657"/>
    <lineage>
        <taxon>Bacteria</taxon>
        <taxon>Pseudomonadati</taxon>
        <taxon>Spirochaetota</taxon>
        <taxon>Spirochaetia</taxon>
        <taxon>Spirochaetales</taxon>
        <taxon>Borreliaceae</taxon>
        <taxon>Borrelia</taxon>
    </lineage>
</organism>
<reference evidence="1 2" key="1">
    <citation type="submission" date="2013-12" db="EMBL/GenBank/DDBJ databases">
        <title>Comparative genomics of relapsing fever spirochetes.</title>
        <authorList>
            <person name="Schwan T.G."/>
            <person name="Raffel S.J."/>
            <person name="Porcella S.F."/>
        </authorList>
    </citation>
    <scope>NUCLEOTIDE SEQUENCE [LARGE SCALE GENOMIC DNA]</scope>
    <source>
        <strain evidence="1 2">CR2A</strain>
    </source>
</reference>